<gene>
    <name evidence="1" type="ORF">TNIN_123151</name>
</gene>
<protein>
    <submittedName>
        <fullName evidence="1">Uncharacterized protein</fullName>
    </submittedName>
</protein>
<dbReference type="Proteomes" id="UP000886998">
    <property type="component" value="Unassembled WGS sequence"/>
</dbReference>
<comment type="caution">
    <text evidence="1">The sequence shown here is derived from an EMBL/GenBank/DDBJ whole genome shotgun (WGS) entry which is preliminary data.</text>
</comment>
<evidence type="ECO:0000313" key="1">
    <source>
        <dbReference type="EMBL" id="GFY50073.1"/>
    </source>
</evidence>
<sequence length="99" mass="11387">MSKIQLTLFSKDKIHYIQPVDPCGVKVVALMISINRSPLLQHSLPSIGLERAGFQVQAMEWLQYLQKGQKRKQLSLLCYSWWCYTVEQAPERVPKAALI</sequence>
<evidence type="ECO:0000313" key="2">
    <source>
        <dbReference type="Proteomes" id="UP000886998"/>
    </source>
</evidence>
<accession>A0A8X7C0U5</accession>
<proteinExistence type="predicted"/>
<organism evidence="1 2">
    <name type="scientific">Trichonephila inaurata madagascariensis</name>
    <dbReference type="NCBI Taxonomy" id="2747483"/>
    <lineage>
        <taxon>Eukaryota</taxon>
        <taxon>Metazoa</taxon>
        <taxon>Ecdysozoa</taxon>
        <taxon>Arthropoda</taxon>
        <taxon>Chelicerata</taxon>
        <taxon>Arachnida</taxon>
        <taxon>Araneae</taxon>
        <taxon>Araneomorphae</taxon>
        <taxon>Entelegynae</taxon>
        <taxon>Araneoidea</taxon>
        <taxon>Nephilidae</taxon>
        <taxon>Trichonephila</taxon>
        <taxon>Trichonephila inaurata</taxon>
    </lineage>
</organism>
<name>A0A8X7C0U5_9ARAC</name>
<dbReference type="EMBL" id="BMAV01007309">
    <property type="protein sequence ID" value="GFY50073.1"/>
    <property type="molecule type" value="Genomic_DNA"/>
</dbReference>
<dbReference type="OrthoDB" id="10491174at2759"/>
<reference evidence="1" key="1">
    <citation type="submission" date="2020-08" db="EMBL/GenBank/DDBJ databases">
        <title>Multicomponent nature underlies the extraordinary mechanical properties of spider dragline silk.</title>
        <authorList>
            <person name="Kono N."/>
            <person name="Nakamura H."/>
            <person name="Mori M."/>
            <person name="Yoshida Y."/>
            <person name="Ohtoshi R."/>
            <person name="Malay A.D."/>
            <person name="Moran D.A.P."/>
            <person name="Tomita M."/>
            <person name="Numata K."/>
            <person name="Arakawa K."/>
        </authorList>
    </citation>
    <scope>NUCLEOTIDE SEQUENCE</scope>
</reference>
<dbReference type="AlphaFoldDB" id="A0A8X7C0U5"/>
<keyword evidence="2" id="KW-1185">Reference proteome</keyword>